<gene>
    <name evidence="3" type="ORF">Mic7113_2832</name>
</gene>
<dbReference type="InterPro" id="IPR029016">
    <property type="entry name" value="GAF-like_dom_sf"/>
</dbReference>
<dbReference type="HOGENOM" id="CLU_315439_0_0_3"/>
<dbReference type="eggNOG" id="COG2203">
    <property type="taxonomic scope" value="Bacteria"/>
</dbReference>
<dbReference type="PATRIC" id="fig|1173027.3.peg.3112"/>
<dbReference type="KEGG" id="mic:Mic7113_2832"/>
<evidence type="ECO:0000259" key="2">
    <source>
        <dbReference type="SMART" id="SM00065"/>
    </source>
</evidence>
<evidence type="ECO:0000313" key="4">
    <source>
        <dbReference type="Proteomes" id="UP000010471"/>
    </source>
</evidence>
<dbReference type="Gene3D" id="3.30.450.40">
    <property type="match status" value="3"/>
</dbReference>
<dbReference type="Pfam" id="PF01590">
    <property type="entry name" value="GAF"/>
    <property type="match status" value="1"/>
</dbReference>
<proteinExistence type="predicted"/>
<dbReference type="EMBL" id="CP003630">
    <property type="protein sequence ID" value="AFZ18615.1"/>
    <property type="molecule type" value="Genomic_DNA"/>
</dbReference>
<evidence type="ECO:0000313" key="3">
    <source>
        <dbReference type="EMBL" id="AFZ18615.1"/>
    </source>
</evidence>
<dbReference type="Proteomes" id="UP000010471">
    <property type="component" value="Chromosome"/>
</dbReference>
<protein>
    <submittedName>
        <fullName evidence="3">GAF domain-containing protein</fullName>
    </submittedName>
</protein>
<dbReference type="SMART" id="SM00065">
    <property type="entry name" value="GAF"/>
    <property type="match status" value="3"/>
</dbReference>
<feature type="domain" description="GAF" evidence="2">
    <location>
        <begin position="29"/>
        <end position="180"/>
    </location>
</feature>
<feature type="domain" description="GAF" evidence="2">
    <location>
        <begin position="376"/>
        <end position="532"/>
    </location>
</feature>
<feature type="domain" description="GAF" evidence="2">
    <location>
        <begin position="184"/>
        <end position="355"/>
    </location>
</feature>
<dbReference type="eggNOG" id="COG0642">
    <property type="taxonomic scope" value="Bacteria"/>
</dbReference>
<dbReference type="AlphaFoldDB" id="K9WE17"/>
<reference evidence="3 4" key="1">
    <citation type="submission" date="2012-06" db="EMBL/GenBank/DDBJ databases">
        <title>Finished chromosome of genome of Microcoleus sp. PCC 7113.</title>
        <authorList>
            <consortium name="US DOE Joint Genome Institute"/>
            <person name="Gugger M."/>
            <person name="Coursin T."/>
            <person name="Rippka R."/>
            <person name="Tandeau De Marsac N."/>
            <person name="Huntemann M."/>
            <person name="Wei C.-L."/>
            <person name="Han J."/>
            <person name="Detter J.C."/>
            <person name="Han C."/>
            <person name="Tapia R."/>
            <person name="Chen A."/>
            <person name="Kyrpides N."/>
            <person name="Mavromatis K."/>
            <person name="Markowitz V."/>
            <person name="Szeto E."/>
            <person name="Ivanova N."/>
            <person name="Pagani I."/>
            <person name="Pati A."/>
            <person name="Goodwin L."/>
            <person name="Nordberg H.P."/>
            <person name="Cantor M.N."/>
            <person name="Hua S.X."/>
            <person name="Woyke T."/>
            <person name="Kerfeld C.A."/>
        </authorList>
    </citation>
    <scope>NUCLEOTIDE SEQUENCE [LARGE SCALE GENOMIC DNA]</scope>
    <source>
        <strain evidence="3 4">PCC 7113</strain>
    </source>
</reference>
<dbReference type="OrthoDB" id="567987at2"/>
<evidence type="ECO:0000256" key="1">
    <source>
        <dbReference type="SAM" id="MobiDB-lite"/>
    </source>
</evidence>
<accession>K9WE17</accession>
<dbReference type="RefSeq" id="WP_015182764.1">
    <property type="nucleotide sequence ID" value="NC_019738.1"/>
</dbReference>
<dbReference type="STRING" id="1173027.Mic7113_2832"/>
<feature type="region of interest" description="Disordered" evidence="1">
    <location>
        <begin position="742"/>
        <end position="770"/>
    </location>
</feature>
<name>K9WE17_9CYAN</name>
<dbReference type="InterPro" id="IPR003018">
    <property type="entry name" value="GAF"/>
</dbReference>
<organism evidence="3 4">
    <name type="scientific">Allocoleopsis franciscana PCC 7113</name>
    <dbReference type="NCBI Taxonomy" id="1173027"/>
    <lineage>
        <taxon>Bacteria</taxon>
        <taxon>Bacillati</taxon>
        <taxon>Cyanobacteriota</taxon>
        <taxon>Cyanophyceae</taxon>
        <taxon>Coleofasciculales</taxon>
        <taxon>Coleofasciculaceae</taxon>
        <taxon>Allocoleopsis</taxon>
        <taxon>Allocoleopsis franciscana</taxon>
    </lineage>
</organism>
<sequence>MSQQNQQPHNDDQLVALGRVLQTLREEENADVLIETTLDYLTHEFNYGLIWIGLYDRLEHRLFGKGGVTPNGETLFLRQWFNLNPGDLLEQVVIQQRPVGVPDLRQEIRAGEWRRAAQEFNIQGTLLFPLRCKDRCFGVVLLGSHLWGVSPQPDEKAQLSLLLGGLAAALYQIEVDWQRSSIKRPEQAVFQVLDELMQVSTVVPRLEALIKMTQQFITPTRTNLYWYSPEQRYFWQRVGNRERIPRLGSSRTNAPGLTVAEVHDFYQALAAGQLVTIGAGRSLLKSDITERLLGRLRARSLLAAPIQAQGELLGFLSVEDSEARIWEEAELKYVRAAAQLVTLVVGTEELETTLQETQNNAQFAAEIAQAIARSLDLNTALKECAKLLCTRLDADRFLVLQEEERGEFTLVFGTQPLNRRPLASPFAAVSPEDRQWLFNNAEAVFIEDLDLDWRLRPWREAFQLVGVRSLLICQTSKSSHYNSLNPAKGSPLLVIADRKPRTWNPTQRSLVSIVAQQLNLLLLLGNYTESAKKSLLAQETLQVGLSTLFQAPQDPIQLERIGLNYLANLLECPLAALITWIPGSEWGTIAATVVADPAFALPPDLAIPITSDRLIQDTLAARHFLCCSVTELTAFTRNWLNSPAIGQLLAIPLHADATPTTGIVLFADQEERQWPTHLLSALEILTQQFTWLRHYQYTLTQYTQGVEDLQTLNWYKHRCLDMLQQSVRESVSALLELDAQRLPPPSTEEGQDAQPQEAGQGHAQGAMPGSASLQQMRRKQLLHQMEQALALLRPVLQDEQWQLTVKPRAIPLANLLKRSLRRVEPLYKQHQLGLQVYNSANKSIYGDRLKLECILFELLVTFCIHAQPGSRINLWCSPFSTQFKTTLISPTSRPFQELLIAESGVLDECLQAVTSSAPLPPPSLNLKICQRVLQVWGGDLQFYPLAFRVASEEYRYSTRLLIPLAK</sequence>
<dbReference type="SUPFAM" id="SSF55781">
    <property type="entry name" value="GAF domain-like"/>
    <property type="match status" value="3"/>
</dbReference>
<keyword evidence="4" id="KW-1185">Reference proteome</keyword>